<feature type="domain" description="PiggyBac transposable element-derived protein" evidence="1">
    <location>
        <begin position="51"/>
        <end position="165"/>
    </location>
</feature>
<dbReference type="InterPro" id="IPR029526">
    <property type="entry name" value="PGBD"/>
</dbReference>
<evidence type="ECO:0000313" key="2">
    <source>
        <dbReference type="EMBL" id="AYV87236.1"/>
    </source>
</evidence>
<gene>
    <name evidence="2" type="ORF">Sylvanvirus41_1</name>
</gene>
<protein>
    <recommendedName>
        <fullName evidence="1">PiggyBac transposable element-derived protein domain-containing protein</fullName>
    </recommendedName>
</protein>
<name>A0A3G5AJ88_9VIRU</name>
<accession>A0A3G5AJ88</accession>
<dbReference type="Pfam" id="PF13843">
    <property type="entry name" value="DDE_Tnp_1_7"/>
    <property type="match status" value="1"/>
</dbReference>
<reference evidence="2" key="1">
    <citation type="submission" date="2018-10" db="EMBL/GenBank/DDBJ databases">
        <title>Hidden diversity of soil giant viruses.</title>
        <authorList>
            <person name="Schulz F."/>
            <person name="Alteio L."/>
            <person name="Goudeau D."/>
            <person name="Ryan E.M."/>
            <person name="Malmstrom R.R."/>
            <person name="Blanchard J."/>
            <person name="Woyke T."/>
        </authorList>
    </citation>
    <scope>NUCLEOTIDE SEQUENCE</scope>
    <source>
        <strain evidence="2">SYV1</strain>
    </source>
</reference>
<proteinExistence type="predicted"/>
<evidence type="ECO:0000259" key="1">
    <source>
        <dbReference type="Pfam" id="PF13843"/>
    </source>
</evidence>
<dbReference type="EMBL" id="MK072547">
    <property type="protein sequence ID" value="AYV87236.1"/>
    <property type="molecule type" value="Genomic_DNA"/>
</dbReference>
<organism evidence="2">
    <name type="scientific">Sylvanvirus sp</name>
    <dbReference type="NCBI Taxonomy" id="2487774"/>
    <lineage>
        <taxon>Viruses</taxon>
    </lineage>
</organism>
<feature type="non-terminal residue" evidence="2">
    <location>
        <position position="1"/>
    </location>
</feature>
<sequence>TVVDDQQVLADTRHVILMDMYVRWTSIGLNQLGSSAIKLQTDSQDPTYRRPIHYYLLSFPIDLVHGIVDRTNAKILSTTGRQTRLTVQYFFKLLGILYLMALYELPNRRSYWLPQHSKAFPSPNFGRFMEISFFEHFLQHISWSAANNNDRWASVRDMFNGFNTRKGSNNCPF</sequence>